<name>A0ABS4W6N4_9PSEU</name>
<evidence type="ECO:0000313" key="2">
    <source>
        <dbReference type="Proteomes" id="UP001519295"/>
    </source>
</evidence>
<reference evidence="1 2" key="1">
    <citation type="submission" date="2021-03" db="EMBL/GenBank/DDBJ databases">
        <title>Sequencing the genomes of 1000 actinobacteria strains.</title>
        <authorList>
            <person name="Klenk H.-P."/>
        </authorList>
    </citation>
    <scope>NUCLEOTIDE SEQUENCE [LARGE SCALE GENOMIC DNA]</scope>
    <source>
        <strain evidence="1 2">DSM 45256</strain>
    </source>
</reference>
<sequence length="89" mass="10224">MWREIQWTEQSEAHIARHAVTPDDIEQLINTRPRYTTAGREGTTLVYGTTTAGRHLLIVLADAPDGRNYVVTARDMDATERRLFDRKAR</sequence>
<accession>A0ABS4W6N4</accession>
<protein>
    <submittedName>
        <fullName evidence="1">Uncharacterized DUF497 family protein</fullName>
    </submittedName>
</protein>
<dbReference type="RefSeq" id="WP_210036944.1">
    <property type="nucleotide sequence ID" value="NZ_JAGINU010000004.1"/>
</dbReference>
<evidence type="ECO:0000313" key="1">
    <source>
        <dbReference type="EMBL" id="MBP2371865.1"/>
    </source>
</evidence>
<dbReference type="Proteomes" id="UP001519295">
    <property type="component" value="Unassembled WGS sequence"/>
</dbReference>
<organism evidence="1 2">
    <name type="scientific">Pseudonocardia parietis</name>
    <dbReference type="NCBI Taxonomy" id="570936"/>
    <lineage>
        <taxon>Bacteria</taxon>
        <taxon>Bacillati</taxon>
        <taxon>Actinomycetota</taxon>
        <taxon>Actinomycetes</taxon>
        <taxon>Pseudonocardiales</taxon>
        <taxon>Pseudonocardiaceae</taxon>
        <taxon>Pseudonocardia</taxon>
    </lineage>
</organism>
<keyword evidence="2" id="KW-1185">Reference proteome</keyword>
<dbReference type="EMBL" id="JAGINU010000004">
    <property type="protein sequence ID" value="MBP2371865.1"/>
    <property type="molecule type" value="Genomic_DNA"/>
</dbReference>
<proteinExistence type="predicted"/>
<gene>
    <name evidence="1" type="ORF">JOF36_007638</name>
</gene>
<comment type="caution">
    <text evidence="1">The sequence shown here is derived from an EMBL/GenBank/DDBJ whole genome shotgun (WGS) entry which is preliminary data.</text>
</comment>